<dbReference type="EMBL" id="CM000880">
    <property type="protein sequence ID" value="PNT76240.1"/>
    <property type="molecule type" value="Genomic_DNA"/>
</dbReference>
<gene>
    <name evidence="2" type="ORF">BRADI_1g46254v3</name>
</gene>
<proteinExistence type="predicted"/>
<dbReference type="AlphaFoldDB" id="A0A2K2DPP0"/>
<name>A0A2K2DPP0_BRADI</name>
<dbReference type="Proteomes" id="UP000008810">
    <property type="component" value="Chromosome 1"/>
</dbReference>
<feature type="region of interest" description="Disordered" evidence="1">
    <location>
        <begin position="1"/>
        <end position="46"/>
    </location>
</feature>
<dbReference type="Gramene" id="PNT76240">
    <property type="protein sequence ID" value="PNT76240"/>
    <property type="gene ID" value="BRADI_1g46254v3"/>
</dbReference>
<evidence type="ECO:0000313" key="2">
    <source>
        <dbReference type="EMBL" id="PNT76240.1"/>
    </source>
</evidence>
<sequence length="158" mass="17048">MTYEQLRSDTRDDDDDGSSATCRQAAQPSTSCPRKPTTQPAASPLVLRLSLRARVPPPEPSARALELMAPPARTQATGLVTARRDPRAAAGPAPRYVPKRGLVLKRAFKGLFSWLPRRRLWVWPSRLGLIRRRAARAGGGKGAAASRGLGSACNKINA</sequence>
<dbReference type="EnsemblPlants" id="PNT76240">
    <property type="protein sequence ID" value="PNT76240"/>
    <property type="gene ID" value="BRADI_1g46254v3"/>
</dbReference>
<feature type="compositionally biased region" description="Basic and acidic residues" evidence="1">
    <location>
        <begin position="1"/>
        <end position="10"/>
    </location>
</feature>
<keyword evidence="4" id="KW-1185">Reference proteome</keyword>
<feature type="region of interest" description="Disordered" evidence="1">
    <location>
        <begin position="75"/>
        <end position="94"/>
    </location>
</feature>
<organism evidence="2">
    <name type="scientific">Brachypodium distachyon</name>
    <name type="common">Purple false brome</name>
    <name type="synonym">Trachynia distachya</name>
    <dbReference type="NCBI Taxonomy" id="15368"/>
    <lineage>
        <taxon>Eukaryota</taxon>
        <taxon>Viridiplantae</taxon>
        <taxon>Streptophyta</taxon>
        <taxon>Embryophyta</taxon>
        <taxon>Tracheophyta</taxon>
        <taxon>Spermatophyta</taxon>
        <taxon>Magnoliopsida</taxon>
        <taxon>Liliopsida</taxon>
        <taxon>Poales</taxon>
        <taxon>Poaceae</taxon>
        <taxon>BOP clade</taxon>
        <taxon>Pooideae</taxon>
        <taxon>Stipodae</taxon>
        <taxon>Brachypodieae</taxon>
        <taxon>Brachypodium</taxon>
    </lineage>
</organism>
<evidence type="ECO:0000313" key="3">
    <source>
        <dbReference type="EnsemblPlants" id="PNT76240"/>
    </source>
</evidence>
<accession>A0A2K2DPP0</accession>
<evidence type="ECO:0000313" key="4">
    <source>
        <dbReference type="Proteomes" id="UP000008810"/>
    </source>
</evidence>
<reference evidence="3" key="3">
    <citation type="submission" date="2018-08" db="UniProtKB">
        <authorList>
            <consortium name="EnsemblPlants"/>
        </authorList>
    </citation>
    <scope>IDENTIFICATION</scope>
    <source>
        <strain evidence="3">cv. Bd21</strain>
    </source>
</reference>
<protein>
    <submittedName>
        <fullName evidence="2 3">Uncharacterized protein</fullName>
    </submittedName>
</protein>
<reference evidence="2" key="2">
    <citation type="submission" date="2017-06" db="EMBL/GenBank/DDBJ databases">
        <title>WGS assembly of Brachypodium distachyon.</title>
        <authorList>
            <consortium name="The International Brachypodium Initiative"/>
            <person name="Lucas S."/>
            <person name="Harmon-Smith M."/>
            <person name="Lail K."/>
            <person name="Tice H."/>
            <person name="Grimwood J."/>
            <person name="Bruce D."/>
            <person name="Barry K."/>
            <person name="Shu S."/>
            <person name="Lindquist E."/>
            <person name="Wang M."/>
            <person name="Pitluck S."/>
            <person name="Vogel J.P."/>
            <person name="Garvin D.F."/>
            <person name="Mockler T.C."/>
            <person name="Schmutz J."/>
            <person name="Rokhsar D."/>
            <person name="Bevan M.W."/>
        </authorList>
    </citation>
    <scope>NUCLEOTIDE SEQUENCE</scope>
    <source>
        <strain evidence="2">Bd21</strain>
    </source>
</reference>
<dbReference type="InParanoid" id="A0A2K2DPP0"/>
<evidence type="ECO:0000256" key="1">
    <source>
        <dbReference type="SAM" id="MobiDB-lite"/>
    </source>
</evidence>
<reference evidence="2 3" key="1">
    <citation type="journal article" date="2010" name="Nature">
        <title>Genome sequencing and analysis of the model grass Brachypodium distachyon.</title>
        <authorList>
            <consortium name="International Brachypodium Initiative"/>
        </authorList>
    </citation>
    <scope>NUCLEOTIDE SEQUENCE [LARGE SCALE GENOMIC DNA]</scope>
    <source>
        <strain evidence="2 3">Bd21</strain>
    </source>
</reference>
<feature type="compositionally biased region" description="Polar residues" evidence="1">
    <location>
        <begin position="18"/>
        <end position="41"/>
    </location>
</feature>